<dbReference type="GO" id="GO:0015035">
    <property type="term" value="F:protein-disulfide reductase activity"/>
    <property type="evidence" value="ECO:0007669"/>
    <property type="project" value="TreeGrafter"/>
</dbReference>
<organism evidence="2 3">
    <name type="scientific">Photobacterium aquimaris</name>
    <dbReference type="NCBI Taxonomy" id="512643"/>
    <lineage>
        <taxon>Bacteria</taxon>
        <taxon>Pseudomonadati</taxon>
        <taxon>Pseudomonadota</taxon>
        <taxon>Gammaproteobacteria</taxon>
        <taxon>Vibrionales</taxon>
        <taxon>Vibrionaceae</taxon>
        <taxon>Photobacterium</taxon>
    </lineage>
</organism>
<dbReference type="EMBL" id="FYAH01000003">
    <property type="protein sequence ID" value="SMY17071.1"/>
    <property type="molecule type" value="Genomic_DNA"/>
</dbReference>
<dbReference type="RefSeq" id="WP_087821023.1">
    <property type="nucleotide sequence ID" value="NZ_FYAH01000003.1"/>
</dbReference>
<protein>
    <submittedName>
        <fullName evidence="2">Thioredoxin-1</fullName>
    </submittedName>
</protein>
<dbReference type="Pfam" id="PF00085">
    <property type="entry name" value="Thioredoxin"/>
    <property type="match status" value="1"/>
</dbReference>
<dbReference type="InterPro" id="IPR013766">
    <property type="entry name" value="Thioredoxin_domain"/>
</dbReference>
<feature type="domain" description="Thioredoxin" evidence="1">
    <location>
        <begin position="1"/>
        <end position="111"/>
    </location>
</feature>
<evidence type="ECO:0000313" key="3">
    <source>
        <dbReference type="Proteomes" id="UP000196485"/>
    </source>
</evidence>
<dbReference type="InterPro" id="IPR036249">
    <property type="entry name" value="Thioredoxin-like_sf"/>
</dbReference>
<dbReference type="GO" id="GO:0006950">
    <property type="term" value="P:response to stress"/>
    <property type="evidence" value="ECO:0007669"/>
    <property type="project" value="UniProtKB-ARBA"/>
</dbReference>
<gene>
    <name evidence="2" type="primary">trxA_1</name>
    <name evidence="2" type="ORF">PAQU9191_02318</name>
</gene>
<evidence type="ECO:0000313" key="2">
    <source>
        <dbReference type="EMBL" id="SMY17071.1"/>
    </source>
</evidence>
<dbReference type="SUPFAM" id="SSF48452">
    <property type="entry name" value="TPR-like"/>
    <property type="match status" value="1"/>
</dbReference>
<dbReference type="CDD" id="cd02956">
    <property type="entry name" value="ybbN"/>
    <property type="match status" value="1"/>
</dbReference>
<dbReference type="GO" id="GO:0005829">
    <property type="term" value="C:cytosol"/>
    <property type="evidence" value="ECO:0007669"/>
    <property type="project" value="TreeGrafter"/>
</dbReference>
<dbReference type="PANTHER" id="PTHR45663">
    <property type="entry name" value="GEO12009P1"/>
    <property type="match status" value="1"/>
</dbReference>
<dbReference type="Pfam" id="PF14561">
    <property type="entry name" value="TPR_20"/>
    <property type="match status" value="1"/>
</dbReference>
<dbReference type="Gene3D" id="3.40.30.10">
    <property type="entry name" value="Glutaredoxin"/>
    <property type="match status" value="1"/>
</dbReference>
<sequence length="284" mass="31435">MYQNVALELNEQNLQQIIDQSMQTPVAISFWAPSMSETLEVNATLEKIAREYQGQFTLATVNCETQQMVASQFGVRGLPTVALFKGGQPVDGSAGPQTEQSLREMLNRHLPSPEELQLQHALALVASEDYNQALALLRQLAQKFPKNSTIELAIAECLIAAGLFDEAELILDTIPMQDQDAQYKGLIAKLELHKQAGNSPEIQQLEQKFATNPGDANIAFELAVQYSQVNRNEEALALLLEVLRRDLNFADGSAKKTMMDILAALGQGNPIAANYRRQLYSLLY</sequence>
<dbReference type="PROSITE" id="PS51352">
    <property type="entry name" value="THIOREDOXIN_2"/>
    <property type="match status" value="1"/>
</dbReference>
<dbReference type="InterPro" id="IPR011990">
    <property type="entry name" value="TPR-like_helical_dom_sf"/>
</dbReference>
<dbReference type="SUPFAM" id="SSF52833">
    <property type="entry name" value="Thioredoxin-like"/>
    <property type="match status" value="1"/>
</dbReference>
<dbReference type="AlphaFoldDB" id="A0A1Y6KY57"/>
<reference evidence="3" key="1">
    <citation type="submission" date="2017-06" db="EMBL/GenBank/DDBJ databases">
        <authorList>
            <person name="Rodrigo-Torres L."/>
            <person name="Arahal R. D."/>
            <person name="Lucena T."/>
        </authorList>
    </citation>
    <scope>NUCLEOTIDE SEQUENCE [LARGE SCALE GENOMIC DNA]</scope>
    <source>
        <strain evidence="3">type strain: CECT 9192</strain>
    </source>
</reference>
<keyword evidence="3" id="KW-1185">Reference proteome</keyword>
<accession>A0A1Y6KY57</accession>
<dbReference type="PANTHER" id="PTHR45663:SF11">
    <property type="entry name" value="GEO12009P1"/>
    <property type="match status" value="1"/>
</dbReference>
<proteinExistence type="predicted"/>
<evidence type="ECO:0000259" key="1">
    <source>
        <dbReference type="PROSITE" id="PS51352"/>
    </source>
</evidence>
<dbReference type="GO" id="GO:0045454">
    <property type="term" value="P:cell redox homeostasis"/>
    <property type="evidence" value="ECO:0007669"/>
    <property type="project" value="TreeGrafter"/>
</dbReference>
<dbReference type="Gene3D" id="1.25.40.10">
    <property type="entry name" value="Tetratricopeptide repeat domain"/>
    <property type="match status" value="2"/>
</dbReference>
<dbReference type="Proteomes" id="UP000196485">
    <property type="component" value="Unassembled WGS sequence"/>
</dbReference>
<dbReference type="Pfam" id="PF14559">
    <property type="entry name" value="TPR_19"/>
    <property type="match status" value="1"/>
</dbReference>
<name>A0A1Y6KY57_9GAMM</name>